<protein>
    <submittedName>
        <fullName evidence="1">Uncharacterized protein</fullName>
    </submittedName>
</protein>
<reference evidence="1" key="2">
    <citation type="submission" date="2023-05" db="EMBL/GenBank/DDBJ databases">
        <authorList>
            <consortium name="Lawrence Berkeley National Laboratory"/>
            <person name="Steindorff A."/>
            <person name="Hensen N."/>
            <person name="Bonometti L."/>
            <person name="Westerberg I."/>
            <person name="Brannstrom I.O."/>
            <person name="Guillou S."/>
            <person name="Cros-Aarteil S."/>
            <person name="Calhoun S."/>
            <person name="Haridas S."/>
            <person name="Kuo A."/>
            <person name="Mondo S."/>
            <person name="Pangilinan J."/>
            <person name="Riley R."/>
            <person name="Labutti K."/>
            <person name="Andreopoulos B."/>
            <person name="Lipzen A."/>
            <person name="Chen C."/>
            <person name="Yanf M."/>
            <person name="Daum C."/>
            <person name="Ng V."/>
            <person name="Clum A."/>
            <person name="Ohm R."/>
            <person name="Martin F."/>
            <person name="Silar P."/>
            <person name="Natvig D."/>
            <person name="Lalanne C."/>
            <person name="Gautier V."/>
            <person name="Ament-Velasquez S.L."/>
            <person name="Kruys A."/>
            <person name="Hutchinson M.I."/>
            <person name="Powell A.J."/>
            <person name="Barry K."/>
            <person name="Miller A.N."/>
            <person name="Grigoriev I.V."/>
            <person name="Debuchy R."/>
            <person name="Gladieux P."/>
            <person name="Thoren M.H."/>
            <person name="Johannesson H."/>
        </authorList>
    </citation>
    <scope>NUCLEOTIDE SEQUENCE</scope>
    <source>
        <strain evidence="1">CBS 538.74</strain>
    </source>
</reference>
<comment type="caution">
    <text evidence="1">The sequence shown here is derived from an EMBL/GenBank/DDBJ whole genome shotgun (WGS) entry which is preliminary data.</text>
</comment>
<evidence type="ECO:0000313" key="1">
    <source>
        <dbReference type="EMBL" id="KAK4151394.1"/>
    </source>
</evidence>
<dbReference type="InterPro" id="IPR038883">
    <property type="entry name" value="AN11006-like"/>
</dbReference>
<accession>A0AAN6VHH6</accession>
<reference evidence="1" key="1">
    <citation type="journal article" date="2023" name="Mol. Phylogenet. Evol.">
        <title>Genome-scale phylogeny and comparative genomics of the fungal order Sordariales.</title>
        <authorList>
            <person name="Hensen N."/>
            <person name="Bonometti L."/>
            <person name="Westerberg I."/>
            <person name="Brannstrom I.O."/>
            <person name="Guillou S."/>
            <person name="Cros-Aarteil S."/>
            <person name="Calhoun S."/>
            <person name="Haridas S."/>
            <person name="Kuo A."/>
            <person name="Mondo S."/>
            <person name="Pangilinan J."/>
            <person name="Riley R."/>
            <person name="LaButti K."/>
            <person name="Andreopoulos B."/>
            <person name="Lipzen A."/>
            <person name="Chen C."/>
            <person name="Yan M."/>
            <person name="Daum C."/>
            <person name="Ng V."/>
            <person name="Clum A."/>
            <person name="Steindorff A."/>
            <person name="Ohm R.A."/>
            <person name="Martin F."/>
            <person name="Silar P."/>
            <person name="Natvig D.O."/>
            <person name="Lalanne C."/>
            <person name="Gautier V."/>
            <person name="Ament-Velasquez S.L."/>
            <person name="Kruys A."/>
            <person name="Hutchinson M.I."/>
            <person name="Powell A.J."/>
            <person name="Barry K."/>
            <person name="Miller A.N."/>
            <person name="Grigoriev I.V."/>
            <person name="Debuchy R."/>
            <person name="Gladieux P."/>
            <person name="Hiltunen Thoren M."/>
            <person name="Johannesson H."/>
        </authorList>
    </citation>
    <scope>NUCLEOTIDE SEQUENCE</scope>
    <source>
        <strain evidence="1">CBS 538.74</strain>
    </source>
</reference>
<keyword evidence="2" id="KW-1185">Reference proteome</keyword>
<dbReference type="PANTHER" id="PTHR42085:SF1">
    <property type="entry name" value="F-BOX DOMAIN-CONTAINING PROTEIN"/>
    <property type="match status" value="1"/>
</dbReference>
<dbReference type="EMBL" id="MU857018">
    <property type="protein sequence ID" value="KAK4151394.1"/>
    <property type="molecule type" value="Genomic_DNA"/>
</dbReference>
<evidence type="ECO:0000313" key="2">
    <source>
        <dbReference type="Proteomes" id="UP001302745"/>
    </source>
</evidence>
<name>A0AAN6VHH6_9PEZI</name>
<proteinExistence type="predicted"/>
<gene>
    <name evidence="1" type="ORF">C8A00DRAFT_45399</name>
</gene>
<dbReference type="AlphaFoldDB" id="A0AAN6VHH6"/>
<dbReference type="PANTHER" id="PTHR42085">
    <property type="entry name" value="F-BOX DOMAIN-CONTAINING PROTEIN"/>
    <property type="match status" value="1"/>
</dbReference>
<sequence length="480" mass="54865">MTRDTLLRLPPHLRHRIYLYTGVARFDRHPYTYYLDGRKESSSFKTNIDPPPARNFAGLLLSCRAVHAEVAALLYSANRFVIFYSRQGSLEPLRALSPTALASLATLKIVFNETACHYPVDSCDYPPYCCCDGPEDEQWGARYHCAQHHGSLHRHPLLNPGLDLTSTKPEVQAMLLEWHDTAAYLSSYVGIGSLALSLEVSWSRDVDGYQVVHPPCQLARESQCPPYILNGCLLSRCHLHYGCFCRRLHAAFAFECNCWGPPTGLFLICHTLRRDAEFVFFSGNRFIVHDVDATQPWALPGVELEGDIYPYKRFTASQFLRDIVPAHCLAHLRFLELVFSPFDPPGWPHNDHATVLDWCATVDWIRGKINAPALTIRFVMIDIYPLPGCSFRQALTEDEGIEILKGYERVMHPVKPLVRDDGLARFYVQAAYPWRWTDNTWRQIRQHGDRWLADAEQDLKEHCERAVRGRADNERLAAVV</sequence>
<dbReference type="Proteomes" id="UP001302745">
    <property type="component" value="Unassembled WGS sequence"/>
</dbReference>
<organism evidence="1 2">
    <name type="scientific">Chaetomidium leptoderma</name>
    <dbReference type="NCBI Taxonomy" id="669021"/>
    <lineage>
        <taxon>Eukaryota</taxon>
        <taxon>Fungi</taxon>
        <taxon>Dikarya</taxon>
        <taxon>Ascomycota</taxon>
        <taxon>Pezizomycotina</taxon>
        <taxon>Sordariomycetes</taxon>
        <taxon>Sordariomycetidae</taxon>
        <taxon>Sordariales</taxon>
        <taxon>Chaetomiaceae</taxon>
        <taxon>Chaetomidium</taxon>
    </lineage>
</organism>